<dbReference type="Pfam" id="PF14223">
    <property type="entry name" value="Retrotran_gag_2"/>
    <property type="match status" value="1"/>
</dbReference>
<feature type="compositionally biased region" description="Low complexity" evidence="1">
    <location>
        <begin position="226"/>
        <end position="242"/>
    </location>
</feature>
<feature type="region of interest" description="Disordered" evidence="1">
    <location>
        <begin position="213"/>
        <end position="255"/>
    </location>
</feature>
<reference evidence="2" key="2">
    <citation type="submission" date="2022-01" db="EMBL/GenBank/DDBJ databases">
        <authorList>
            <person name="Yamashiro T."/>
            <person name="Shiraishi A."/>
            <person name="Satake H."/>
            <person name="Nakayama K."/>
        </authorList>
    </citation>
    <scope>NUCLEOTIDE SEQUENCE</scope>
</reference>
<accession>A0ABQ5I1S9</accession>
<comment type="caution">
    <text evidence="2">The sequence shown here is derived from an EMBL/GenBank/DDBJ whole genome shotgun (WGS) entry which is preliminary data.</text>
</comment>
<evidence type="ECO:0000313" key="3">
    <source>
        <dbReference type="Proteomes" id="UP001151760"/>
    </source>
</evidence>
<dbReference type="PANTHER" id="PTHR47481:SF41">
    <property type="entry name" value="COPIA-LIKE POLYPROTEIN_RETROTRANSPOSON"/>
    <property type="match status" value="1"/>
</dbReference>
<dbReference type="Proteomes" id="UP001151760">
    <property type="component" value="Unassembled WGS sequence"/>
</dbReference>
<evidence type="ECO:0000313" key="2">
    <source>
        <dbReference type="EMBL" id="GJT93555.1"/>
    </source>
</evidence>
<evidence type="ECO:0008006" key="4">
    <source>
        <dbReference type="Google" id="ProtNLM"/>
    </source>
</evidence>
<proteinExistence type="predicted"/>
<sequence>MTESDATSHALLSDNYEVSKYIHCFLVDASTSTPTPLTLEELKVDNIVLSWIFTTLSHDLQARSHTIELKAELRSLKLGDLSMDAYFRKIESIATILTSLGSPVSSKYVVTFSLEGLTEKYYHVCGIMHHRDTFPDLKTALSMLTTEEMRLNSKSQPLSMDSSSFSPMHVSIGDGCKFVHDENVKPSMNSGVEKKKDNTDELLVKILGRLGLDTPTRSNNTTAPKPSTVPSPTVYYTTPSPSCNNSSFRPTSILS</sequence>
<reference evidence="2" key="1">
    <citation type="journal article" date="2022" name="Int. J. Mol. Sci.">
        <title>Draft Genome of Tanacetum Coccineum: Genomic Comparison of Closely Related Tanacetum-Family Plants.</title>
        <authorList>
            <person name="Yamashiro T."/>
            <person name="Shiraishi A."/>
            <person name="Nakayama K."/>
            <person name="Satake H."/>
        </authorList>
    </citation>
    <scope>NUCLEOTIDE SEQUENCE</scope>
</reference>
<dbReference type="EMBL" id="BQNB010020213">
    <property type="protein sequence ID" value="GJT93555.1"/>
    <property type="molecule type" value="Genomic_DNA"/>
</dbReference>
<feature type="compositionally biased region" description="Polar residues" evidence="1">
    <location>
        <begin position="243"/>
        <end position="255"/>
    </location>
</feature>
<name>A0ABQ5I1S9_9ASTR</name>
<gene>
    <name evidence="2" type="ORF">Tco_1082400</name>
</gene>
<evidence type="ECO:0000256" key="1">
    <source>
        <dbReference type="SAM" id="MobiDB-lite"/>
    </source>
</evidence>
<organism evidence="2 3">
    <name type="scientific">Tanacetum coccineum</name>
    <dbReference type="NCBI Taxonomy" id="301880"/>
    <lineage>
        <taxon>Eukaryota</taxon>
        <taxon>Viridiplantae</taxon>
        <taxon>Streptophyta</taxon>
        <taxon>Embryophyta</taxon>
        <taxon>Tracheophyta</taxon>
        <taxon>Spermatophyta</taxon>
        <taxon>Magnoliopsida</taxon>
        <taxon>eudicotyledons</taxon>
        <taxon>Gunneridae</taxon>
        <taxon>Pentapetalae</taxon>
        <taxon>asterids</taxon>
        <taxon>campanulids</taxon>
        <taxon>Asterales</taxon>
        <taxon>Asteraceae</taxon>
        <taxon>Asteroideae</taxon>
        <taxon>Anthemideae</taxon>
        <taxon>Anthemidinae</taxon>
        <taxon>Tanacetum</taxon>
    </lineage>
</organism>
<dbReference type="PANTHER" id="PTHR47481">
    <property type="match status" value="1"/>
</dbReference>
<keyword evidence="3" id="KW-1185">Reference proteome</keyword>
<feature type="compositionally biased region" description="Polar residues" evidence="1">
    <location>
        <begin position="215"/>
        <end position="225"/>
    </location>
</feature>
<protein>
    <recommendedName>
        <fullName evidence="4">Hybrid signal transduction histidine kinase M</fullName>
    </recommendedName>
</protein>